<reference evidence="2" key="1">
    <citation type="submission" date="2018-05" db="EMBL/GenBank/DDBJ databases">
        <authorList>
            <person name="Lanie J.A."/>
            <person name="Ng W.-L."/>
            <person name="Kazmierczak K.M."/>
            <person name="Andrzejewski T.M."/>
            <person name="Davidsen T.M."/>
            <person name="Wayne K.J."/>
            <person name="Tettelin H."/>
            <person name="Glass J.I."/>
            <person name="Rusch D."/>
            <person name="Podicherti R."/>
            <person name="Tsui H.-C.T."/>
            <person name="Winkler M.E."/>
        </authorList>
    </citation>
    <scope>NUCLEOTIDE SEQUENCE</scope>
</reference>
<evidence type="ECO:0000313" key="2">
    <source>
        <dbReference type="EMBL" id="SVE34739.1"/>
    </source>
</evidence>
<sequence>MGIRNISRPGEDPVEGDWIEDTTGPGTLEHQFHGPIILTDEEIKENARNWRDRELAETDLAAQTPDYPNR</sequence>
<dbReference type="AlphaFoldDB" id="A0A383CRQ6"/>
<feature type="non-terminal residue" evidence="2">
    <location>
        <position position="70"/>
    </location>
</feature>
<name>A0A383CRQ6_9ZZZZ</name>
<protein>
    <submittedName>
        <fullName evidence="2">Uncharacterized protein</fullName>
    </submittedName>
</protein>
<feature type="region of interest" description="Disordered" evidence="1">
    <location>
        <begin position="1"/>
        <end position="35"/>
    </location>
</feature>
<proteinExistence type="predicted"/>
<accession>A0A383CRQ6</accession>
<feature type="non-terminal residue" evidence="2">
    <location>
        <position position="1"/>
    </location>
</feature>
<evidence type="ECO:0000256" key="1">
    <source>
        <dbReference type="SAM" id="MobiDB-lite"/>
    </source>
</evidence>
<dbReference type="EMBL" id="UINC01211021">
    <property type="protein sequence ID" value="SVE34739.1"/>
    <property type="molecule type" value="Genomic_DNA"/>
</dbReference>
<gene>
    <name evidence="2" type="ORF">METZ01_LOCUS487593</name>
</gene>
<organism evidence="2">
    <name type="scientific">marine metagenome</name>
    <dbReference type="NCBI Taxonomy" id="408172"/>
    <lineage>
        <taxon>unclassified sequences</taxon>
        <taxon>metagenomes</taxon>
        <taxon>ecological metagenomes</taxon>
    </lineage>
</organism>